<sequence length="120" mass="14112">MSTPWAELYDMYSRIMQYLPGGHNCIYYLEEFKNFIASRIKINKASLDPQNRWDFIDCLLIQMLQDKNDPHIEFNLMNLVLTTLNIFLAGTETVSSMQCCGFMLMMKHPKVKAKIHEEIK</sequence>
<evidence type="ECO:0000313" key="7">
    <source>
        <dbReference type="Proteomes" id="UP000386466"/>
    </source>
</evidence>
<comment type="cofactor">
    <cofactor evidence="1">
        <name>heme</name>
        <dbReference type="ChEBI" id="CHEBI:30413"/>
    </cofactor>
</comment>
<dbReference type="SUPFAM" id="SSF48264">
    <property type="entry name" value="Cytochrome P450"/>
    <property type="match status" value="1"/>
</dbReference>
<dbReference type="InterPro" id="IPR002401">
    <property type="entry name" value="Cyt_P450_E_grp-I"/>
</dbReference>
<organism evidence="6 7">
    <name type="scientific">Lynx pardinus</name>
    <name type="common">Iberian lynx</name>
    <name type="synonym">Felis pardina</name>
    <dbReference type="NCBI Taxonomy" id="191816"/>
    <lineage>
        <taxon>Eukaryota</taxon>
        <taxon>Metazoa</taxon>
        <taxon>Chordata</taxon>
        <taxon>Craniata</taxon>
        <taxon>Vertebrata</taxon>
        <taxon>Euteleostomi</taxon>
        <taxon>Mammalia</taxon>
        <taxon>Eutheria</taxon>
        <taxon>Laurasiatheria</taxon>
        <taxon>Carnivora</taxon>
        <taxon>Feliformia</taxon>
        <taxon>Felidae</taxon>
        <taxon>Felinae</taxon>
        <taxon>Lynx</taxon>
    </lineage>
</organism>
<keyword evidence="5" id="KW-0408">Iron</keyword>
<dbReference type="GO" id="GO:0020037">
    <property type="term" value="F:heme binding"/>
    <property type="evidence" value="ECO:0007669"/>
    <property type="project" value="InterPro"/>
</dbReference>
<dbReference type="InterPro" id="IPR036396">
    <property type="entry name" value="Cyt_P450_sf"/>
</dbReference>
<dbReference type="InterPro" id="IPR050182">
    <property type="entry name" value="Cytochrome_P450_fam2"/>
</dbReference>
<dbReference type="GO" id="GO:0006805">
    <property type="term" value="P:xenobiotic metabolic process"/>
    <property type="evidence" value="ECO:0007669"/>
    <property type="project" value="TreeGrafter"/>
</dbReference>
<dbReference type="PANTHER" id="PTHR24300">
    <property type="entry name" value="CYTOCHROME P450 508A4-RELATED"/>
    <property type="match status" value="1"/>
</dbReference>
<proteinExistence type="inferred from homology"/>
<keyword evidence="3" id="KW-0349">Heme</keyword>
<name>A0A485N111_LYNPA</name>
<dbReference type="GO" id="GO:0019373">
    <property type="term" value="P:epoxygenase P450 pathway"/>
    <property type="evidence" value="ECO:0007669"/>
    <property type="project" value="TreeGrafter"/>
</dbReference>
<dbReference type="Pfam" id="PF00067">
    <property type="entry name" value="p450"/>
    <property type="match status" value="1"/>
</dbReference>
<dbReference type="PRINTS" id="PR00463">
    <property type="entry name" value="EP450I"/>
</dbReference>
<dbReference type="Gene3D" id="1.10.630.10">
    <property type="entry name" value="Cytochrome P450"/>
    <property type="match status" value="1"/>
</dbReference>
<evidence type="ECO:0000256" key="5">
    <source>
        <dbReference type="ARBA" id="ARBA00023004"/>
    </source>
</evidence>
<dbReference type="GO" id="GO:0008392">
    <property type="term" value="F:arachidonate epoxygenase activity"/>
    <property type="evidence" value="ECO:0007669"/>
    <property type="project" value="TreeGrafter"/>
</dbReference>
<keyword evidence="4" id="KW-0479">Metal-binding</keyword>
<evidence type="ECO:0000256" key="2">
    <source>
        <dbReference type="ARBA" id="ARBA00010617"/>
    </source>
</evidence>
<evidence type="ECO:0000313" key="6">
    <source>
        <dbReference type="EMBL" id="VFV25943.1"/>
    </source>
</evidence>
<evidence type="ECO:0000256" key="1">
    <source>
        <dbReference type="ARBA" id="ARBA00001971"/>
    </source>
</evidence>
<evidence type="ECO:0000256" key="4">
    <source>
        <dbReference type="ARBA" id="ARBA00022723"/>
    </source>
</evidence>
<dbReference type="InterPro" id="IPR001128">
    <property type="entry name" value="Cyt_P450"/>
</dbReference>
<dbReference type="EMBL" id="CAAGRJ010008185">
    <property type="protein sequence ID" value="VFV25943.1"/>
    <property type="molecule type" value="Genomic_DNA"/>
</dbReference>
<evidence type="ECO:0000256" key="3">
    <source>
        <dbReference type="ARBA" id="ARBA00022617"/>
    </source>
</evidence>
<dbReference type="AlphaFoldDB" id="A0A485N111"/>
<dbReference type="GO" id="GO:0005737">
    <property type="term" value="C:cytoplasm"/>
    <property type="evidence" value="ECO:0007669"/>
    <property type="project" value="TreeGrafter"/>
</dbReference>
<dbReference type="PANTHER" id="PTHR24300:SF424">
    <property type="entry name" value="CYTOCHROME P450"/>
    <property type="match status" value="1"/>
</dbReference>
<dbReference type="Proteomes" id="UP000386466">
    <property type="component" value="Unassembled WGS sequence"/>
</dbReference>
<reference evidence="6 7" key="1">
    <citation type="submission" date="2019-01" db="EMBL/GenBank/DDBJ databases">
        <authorList>
            <person name="Alioto T."/>
            <person name="Alioto T."/>
        </authorList>
    </citation>
    <scope>NUCLEOTIDE SEQUENCE [LARGE SCALE GENOMIC DNA]</scope>
</reference>
<comment type="similarity">
    <text evidence="2">Belongs to the cytochrome P450 family.</text>
</comment>
<keyword evidence="7" id="KW-1185">Reference proteome</keyword>
<gene>
    <name evidence="6" type="ORF">LYPA_23C007870</name>
</gene>
<protein>
    <submittedName>
        <fullName evidence="6">Cytochrome p450 2g1-like isoform 1</fullName>
    </submittedName>
</protein>
<accession>A0A485N111</accession>
<dbReference type="GO" id="GO:0016712">
    <property type="term" value="F:oxidoreductase activity, acting on paired donors, with incorporation or reduction of molecular oxygen, reduced flavin or flavoprotein as one donor, and incorporation of one atom of oxygen"/>
    <property type="evidence" value="ECO:0007669"/>
    <property type="project" value="TreeGrafter"/>
</dbReference>
<dbReference type="GO" id="GO:0005506">
    <property type="term" value="F:iron ion binding"/>
    <property type="evidence" value="ECO:0007669"/>
    <property type="project" value="InterPro"/>
</dbReference>